<dbReference type="SUPFAM" id="SSF50199">
    <property type="entry name" value="Staphylococcal nuclease"/>
    <property type="match status" value="1"/>
</dbReference>
<dbReference type="PROSITE" id="PS50830">
    <property type="entry name" value="TNASE_3"/>
    <property type="match status" value="1"/>
</dbReference>
<sequence>MRRRRRSLPLSWLGLLLLVALGTQAWKEVQKQQRLPEIRTGKAAKVFEVMLGAQLLDDKNNDGDSFKIRYRGKVHELRLYFADCPEKRRHAYNAERLQEQGQYFGGLDEARTVALGQQAQTFTRQWLQGRPFTVYTKWQSVFDSGRHYAFVVFPDGEDLSAKLVREGLARIHTTGTTLPDGRSATAYVQHLRAIELEARAAGRGGWAR</sequence>
<gene>
    <name evidence="2" type="ORF">GCM10023213_11780</name>
</gene>
<organism evidence="2 3">
    <name type="scientific">Prosthecobacter algae</name>
    <dbReference type="NCBI Taxonomy" id="1144682"/>
    <lineage>
        <taxon>Bacteria</taxon>
        <taxon>Pseudomonadati</taxon>
        <taxon>Verrucomicrobiota</taxon>
        <taxon>Verrucomicrobiia</taxon>
        <taxon>Verrucomicrobiales</taxon>
        <taxon>Verrucomicrobiaceae</taxon>
        <taxon>Prosthecobacter</taxon>
    </lineage>
</organism>
<dbReference type="InterPro" id="IPR035437">
    <property type="entry name" value="SNase_OB-fold_sf"/>
</dbReference>
<evidence type="ECO:0000313" key="3">
    <source>
        <dbReference type="Proteomes" id="UP001499852"/>
    </source>
</evidence>
<proteinExistence type="predicted"/>
<dbReference type="Proteomes" id="UP001499852">
    <property type="component" value="Unassembled WGS sequence"/>
</dbReference>
<dbReference type="InterPro" id="IPR016071">
    <property type="entry name" value="Staphylococal_nuclease_OB-fold"/>
</dbReference>
<evidence type="ECO:0000313" key="2">
    <source>
        <dbReference type="EMBL" id="GAA5136549.1"/>
    </source>
</evidence>
<dbReference type="Pfam" id="PF00565">
    <property type="entry name" value="SNase"/>
    <property type="match status" value="1"/>
</dbReference>
<accession>A0ABP9P0J2</accession>
<feature type="domain" description="TNase-like" evidence="1">
    <location>
        <begin position="62"/>
        <end position="208"/>
    </location>
</feature>
<protein>
    <recommendedName>
        <fullName evidence="1">TNase-like domain-containing protein</fullName>
    </recommendedName>
</protein>
<dbReference type="EMBL" id="BAABIA010000002">
    <property type="protein sequence ID" value="GAA5136549.1"/>
    <property type="molecule type" value="Genomic_DNA"/>
</dbReference>
<name>A0ABP9P0J2_9BACT</name>
<reference evidence="3" key="1">
    <citation type="journal article" date="2019" name="Int. J. Syst. Evol. Microbiol.">
        <title>The Global Catalogue of Microorganisms (GCM) 10K type strain sequencing project: providing services to taxonomists for standard genome sequencing and annotation.</title>
        <authorList>
            <consortium name="The Broad Institute Genomics Platform"/>
            <consortium name="The Broad Institute Genome Sequencing Center for Infectious Disease"/>
            <person name="Wu L."/>
            <person name="Ma J."/>
        </authorList>
    </citation>
    <scope>NUCLEOTIDE SEQUENCE [LARGE SCALE GENOMIC DNA]</scope>
    <source>
        <strain evidence="3">JCM 18053</strain>
    </source>
</reference>
<dbReference type="RefSeq" id="WP_345735440.1">
    <property type="nucleotide sequence ID" value="NZ_BAABIA010000002.1"/>
</dbReference>
<dbReference type="SMART" id="SM00318">
    <property type="entry name" value="SNc"/>
    <property type="match status" value="1"/>
</dbReference>
<dbReference type="Gene3D" id="2.40.50.90">
    <property type="match status" value="1"/>
</dbReference>
<evidence type="ECO:0000259" key="1">
    <source>
        <dbReference type="PROSITE" id="PS50830"/>
    </source>
</evidence>
<keyword evidence="3" id="KW-1185">Reference proteome</keyword>
<comment type="caution">
    <text evidence="2">The sequence shown here is derived from an EMBL/GenBank/DDBJ whole genome shotgun (WGS) entry which is preliminary data.</text>
</comment>